<organism evidence="2 3">
    <name type="scientific">Immersiella caudata</name>
    <dbReference type="NCBI Taxonomy" id="314043"/>
    <lineage>
        <taxon>Eukaryota</taxon>
        <taxon>Fungi</taxon>
        <taxon>Dikarya</taxon>
        <taxon>Ascomycota</taxon>
        <taxon>Pezizomycotina</taxon>
        <taxon>Sordariomycetes</taxon>
        <taxon>Sordariomycetidae</taxon>
        <taxon>Sordariales</taxon>
        <taxon>Lasiosphaeriaceae</taxon>
        <taxon>Immersiella</taxon>
    </lineage>
</organism>
<dbReference type="EMBL" id="JAULSU010000002">
    <property type="protein sequence ID" value="KAK0626118.1"/>
    <property type="molecule type" value="Genomic_DNA"/>
</dbReference>
<evidence type="ECO:0000313" key="2">
    <source>
        <dbReference type="EMBL" id="KAK0626118.1"/>
    </source>
</evidence>
<evidence type="ECO:0000313" key="3">
    <source>
        <dbReference type="Proteomes" id="UP001175000"/>
    </source>
</evidence>
<feature type="compositionally biased region" description="Basic residues" evidence="1">
    <location>
        <begin position="25"/>
        <end position="34"/>
    </location>
</feature>
<keyword evidence="3" id="KW-1185">Reference proteome</keyword>
<feature type="compositionally biased region" description="Polar residues" evidence="1">
    <location>
        <begin position="1"/>
        <end position="19"/>
    </location>
</feature>
<feature type="compositionally biased region" description="Basic and acidic residues" evidence="1">
    <location>
        <begin position="35"/>
        <end position="44"/>
    </location>
</feature>
<dbReference type="AlphaFoldDB" id="A0AA39X2M6"/>
<evidence type="ECO:0000256" key="1">
    <source>
        <dbReference type="SAM" id="MobiDB-lite"/>
    </source>
</evidence>
<sequence length="91" mass="10539">MQVKGQTLDSRFCSSTLPAQAQDRHRSRHHNHQNYKHDAPHPCRPEPAISIHSQRYLIEQLRGNLPSFLNAPTDGFLRAKLTRHQPHHHSP</sequence>
<comment type="caution">
    <text evidence="2">The sequence shown here is derived from an EMBL/GenBank/DDBJ whole genome shotgun (WGS) entry which is preliminary data.</text>
</comment>
<accession>A0AA39X2M6</accession>
<protein>
    <submittedName>
        <fullName evidence="2">Uncharacterized protein</fullName>
    </submittedName>
</protein>
<dbReference type="Proteomes" id="UP001175000">
    <property type="component" value="Unassembled WGS sequence"/>
</dbReference>
<reference evidence="2" key="1">
    <citation type="submission" date="2023-06" db="EMBL/GenBank/DDBJ databases">
        <title>Genome-scale phylogeny and comparative genomics of the fungal order Sordariales.</title>
        <authorList>
            <consortium name="Lawrence Berkeley National Laboratory"/>
            <person name="Hensen N."/>
            <person name="Bonometti L."/>
            <person name="Westerberg I."/>
            <person name="Brannstrom I.O."/>
            <person name="Guillou S."/>
            <person name="Cros-Aarteil S."/>
            <person name="Calhoun S."/>
            <person name="Haridas S."/>
            <person name="Kuo A."/>
            <person name="Mondo S."/>
            <person name="Pangilinan J."/>
            <person name="Riley R."/>
            <person name="Labutti K."/>
            <person name="Andreopoulos B."/>
            <person name="Lipzen A."/>
            <person name="Chen C."/>
            <person name="Yanf M."/>
            <person name="Daum C."/>
            <person name="Ng V."/>
            <person name="Clum A."/>
            <person name="Steindorff A."/>
            <person name="Ohm R."/>
            <person name="Martin F."/>
            <person name="Silar P."/>
            <person name="Natvig D."/>
            <person name="Lalanne C."/>
            <person name="Gautier V."/>
            <person name="Ament-Velasquez S.L."/>
            <person name="Kruys A."/>
            <person name="Hutchinson M.I."/>
            <person name="Powell A.J."/>
            <person name="Barry K."/>
            <person name="Miller A.N."/>
            <person name="Grigoriev I.V."/>
            <person name="Debuchy R."/>
            <person name="Gladieux P."/>
            <person name="Thoren M.H."/>
            <person name="Johannesson H."/>
        </authorList>
    </citation>
    <scope>NUCLEOTIDE SEQUENCE</scope>
    <source>
        <strain evidence="2">CBS 606.72</strain>
    </source>
</reference>
<gene>
    <name evidence="2" type="ORF">B0T14DRAFT_94006</name>
</gene>
<proteinExistence type="predicted"/>
<feature type="region of interest" description="Disordered" evidence="1">
    <location>
        <begin position="1"/>
        <end position="47"/>
    </location>
</feature>
<name>A0AA39X2M6_9PEZI</name>